<proteinExistence type="predicted"/>
<evidence type="ECO:0000313" key="2">
    <source>
        <dbReference type="EMBL" id="KAG0590372.1"/>
    </source>
</evidence>
<accession>A0A8T0J567</accession>
<keyword evidence="3" id="KW-1185">Reference proteome</keyword>
<feature type="chain" id="PRO_5035766177" evidence="1">
    <location>
        <begin position="18"/>
        <end position="51"/>
    </location>
</feature>
<organism evidence="2 3">
    <name type="scientific">Ceratodon purpureus</name>
    <name type="common">Fire moss</name>
    <name type="synonym">Dicranum purpureum</name>
    <dbReference type="NCBI Taxonomy" id="3225"/>
    <lineage>
        <taxon>Eukaryota</taxon>
        <taxon>Viridiplantae</taxon>
        <taxon>Streptophyta</taxon>
        <taxon>Embryophyta</taxon>
        <taxon>Bryophyta</taxon>
        <taxon>Bryophytina</taxon>
        <taxon>Bryopsida</taxon>
        <taxon>Dicranidae</taxon>
        <taxon>Pseudoditrichales</taxon>
        <taxon>Ditrichaceae</taxon>
        <taxon>Ceratodon</taxon>
    </lineage>
</organism>
<keyword evidence="1" id="KW-0732">Signal</keyword>
<reference evidence="2" key="1">
    <citation type="submission" date="2020-06" db="EMBL/GenBank/DDBJ databases">
        <title>WGS assembly of Ceratodon purpureus strain R40.</title>
        <authorList>
            <person name="Carey S.B."/>
            <person name="Jenkins J."/>
            <person name="Shu S."/>
            <person name="Lovell J.T."/>
            <person name="Sreedasyam A."/>
            <person name="Maumus F."/>
            <person name="Tiley G.P."/>
            <person name="Fernandez-Pozo N."/>
            <person name="Barry K."/>
            <person name="Chen C."/>
            <person name="Wang M."/>
            <person name="Lipzen A."/>
            <person name="Daum C."/>
            <person name="Saski C.A."/>
            <person name="Payton A.C."/>
            <person name="Mcbreen J.C."/>
            <person name="Conrad R.E."/>
            <person name="Kollar L.M."/>
            <person name="Olsson S."/>
            <person name="Huttunen S."/>
            <person name="Landis J.B."/>
            <person name="Wickett N.J."/>
            <person name="Johnson M.G."/>
            <person name="Rensing S.A."/>
            <person name="Grimwood J."/>
            <person name="Schmutz J."/>
            <person name="Mcdaniel S.F."/>
        </authorList>
    </citation>
    <scope>NUCLEOTIDE SEQUENCE</scope>
    <source>
        <strain evidence="2">R40</strain>
    </source>
</reference>
<dbReference type="AlphaFoldDB" id="A0A8T0J567"/>
<dbReference type="Proteomes" id="UP000822688">
    <property type="component" value="Chromosome 1"/>
</dbReference>
<evidence type="ECO:0000256" key="1">
    <source>
        <dbReference type="SAM" id="SignalP"/>
    </source>
</evidence>
<evidence type="ECO:0000313" key="3">
    <source>
        <dbReference type="Proteomes" id="UP000822688"/>
    </source>
</evidence>
<comment type="caution">
    <text evidence="2">The sequence shown here is derived from an EMBL/GenBank/DDBJ whole genome shotgun (WGS) entry which is preliminary data.</text>
</comment>
<name>A0A8T0J567_CERPU</name>
<gene>
    <name evidence="2" type="ORF">KC19_1G094200</name>
</gene>
<protein>
    <submittedName>
        <fullName evidence="2">Uncharacterized protein</fullName>
    </submittedName>
</protein>
<sequence>MLKLQLALLMLPYLISIRHIVNQAIYEIYFFRVTTIFYRLDKLLDSGSACW</sequence>
<feature type="signal peptide" evidence="1">
    <location>
        <begin position="1"/>
        <end position="17"/>
    </location>
</feature>
<dbReference type="EMBL" id="CM026421">
    <property type="protein sequence ID" value="KAG0590372.1"/>
    <property type="molecule type" value="Genomic_DNA"/>
</dbReference>